<protein>
    <recommendedName>
        <fullName evidence="4">Aspartate/glutamate leucyltransferase</fullName>
        <ecNumber evidence="4">2.3.2.29</ecNumber>
    </recommendedName>
</protein>
<dbReference type="NCBIfam" id="NF002342">
    <property type="entry name" value="PRK01305.1-3"/>
    <property type="match status" value="1"/>
</dbReference>
<dbReference type="InterPro" id="IPR007472">
    <property type="entry name" value="N-end_Aminoacyl_Trfase_C"/>
</dbReference>
<dbReference type="GO" id="GO:0005737">
    <property type="term" value="C:cytoplasm"/>
    <property type="evidence" value="ECO:0007669"/>
    <property type="project" value="UniProtKB-SubCell"/>
</dbReference>
<name>A0A095VPW8_9GAMM</name>
<feature type="domain" description="N-end rule aminoacyl transferase C-terminal" evidence="6">
    <location>
        <begin position="107"/>
        <end position="227"/>
    </location>
</feature>
<comment type="catalytic activity">
    <reaction evidence="4">
        <text>N-terminal L-aspartyl-[protein] + L-leucyl-tRNA(Leu) = N-terminal L-leucyl-L-aspartyl-[protein] + tRNA(Leu) + H(+)</text>
        <dbReference type="Rhea" id="RHEA:50420"/>
        <dbReference type="Rhea" id="RHEA-COMP:9613"/>
        <dbReference type="Rhea" id="RHEA-COMP:9622"/>
        <dbReference type="Rhea" id="RHEA-COMP:12669"/>
        <dbReference type="Rhea" id="RHEA-COMP:12674"/>
        <dbReference type="ChEBI" id="CHEBI:15378"/>
        <dbReference type="ChEBI" id="CHEBI:64720"/>
        <dbReference type="ChEBI" id="CHEBI:78442"/>
        <dbReference type="ChEBI" id="CHEBI:78494"/>
        <dbReference type="ChEBI" id="CHEBI:133042"/>
        <dbReference type="EC" id="2.3.2.29"/>
    </reaction>
</comment>
<comment type="catalytic activity">
    <reaction evidence="4">
        <text>N-terminal L-glutamyl-[protein] + L-leucyl-tRNA(Leu) = N-terminal L-leucyl-L-glutamyl-[protein] + tRNA(Leu) + H(+)</text>
        <dbReference type="Rhea" id="RHEA:50412"/>
        <dbReference type="Rhea" id="RHEA-COMP:9613"/>
        <dbReference type="Rhea" id="RHEA-COMP:9622"/>
        <dbReference type="Rhea" id="RHEA-COMP:12664"/>
        <dbReference type="Rhea" id="RHEA-COMP:12668"/>
        <dbReference type="ChEBI" id="CHEBI:15378"/>
        <dbReference type="ChEBI" id="CHEBI:64721"/>
        <dbReference type="ChEBI" id="CHEBI:78442"/>
        <dbReference type="ChEBI" id="CHEBI:78494"/>
        <dbReference type="ChEBI" id="CHEBI:133041"/>
        <dbReference type="EC" id="2.3.2.29"/>
    </reaction>
</comment>
<reference evidence="7 8" key="1">
    <citation type="journal article" date="2014" name="Genome Announc.">
        <title>Genome Sequence of Gammaproteobacterial Pseudohaliea rubra Type Strain DSM 19751, Isolated from Coastal Seawater of the Mediterranean Sea.</title>
        <authorList>
            <person name="Spring S."/>
            <person name="Fiebig A."/>
            <person name="Riedel T."/>
            <person name="Goker M."/>
            <person name="Klenk H.P."/>
        </authorList>
    </citation>
    <scope>NUCLEOTIDE SEQUENCE [LARGE SCALE GENOMIC DNA]</scope>
    <source>
        <strain evidence="7 8">DSM 19751</strain>
    </source>
</reference>
<evidence type="ECO:0000256" key="2">
    <source>
        <dbReference type="ARBA" id="ARBA00022679"/>
    </source>
</evidence>
<feature type="domain" description="N-end aminoacyl transferase N-terminal" evidence="5">
    <location>
        <begin position="16"/>
        <end position="86"/>
    </location>
</feature>
<dbReference type="PANTHER" id="PTHR21367">
    <property type="entry name" value="ARGININE-TRNA-PROTEIN TRANSFERASE 1"/>
    <property type="match status" value="1"/>
</dbReference>
<evidence type="ECO:0000313" key="7">
    <source>
        <dbReference type="EMBL" id="KGE03512.1"/>
    </source>
</evidence>
<dbReference type="EMBL" id="AUVB01000054">
    <property type="protein sequence ID" value="KGE03512.1"/>
    <property type="molecule type" value="Genomic_DNA"/>
</dbReference>
<dbReference type="STRING" id="1265313.HRUBRA_01891"/>
<dbReference type="NCBIfam" id="NF002341">
    <property type="entry name" value="PRK01305.1-1"/>
    <property type="match status" value="1"/>
</dbReference>
<comment type="subcellular location">
    <subcellularLocation>
        <location evidence="4">Cytoplasm</location>
    </subcellularLocation>
</comment>
<dbReference type="OrthoDB" id="9782022at2"/>
<dbReference type="HOGENOM" id="CLU_077607_0_0_6"/>
<dbReference type="Gene3D" id="3.40.630.30">
    <property type="match status" value="1"/>
</dbReference>
<dbReference type="GO" id="GO:0008914">
    <property type="term" value="F:leucyl-tRNA--protein transferase activity"/>
    <property type="evidence" value="ECO:0007669"/>
    <property type="project" value="UniProtKB-UniRule"/>
</dbReference>
<dbReference type="AlphaFoldDB" id="A0A095VPW8"/>
<dbReference type="InterPro" id="IPR016181">
    <property type="entry name" value="Acyl_CoA_acyltransferase"/>
</dbReference>
<dbReference type="SUPFAM" id="SSF55729">
    <property type="entry name" value="Acyl-CoA N-acyltransferases (Nat)"/>
    <property type="match status" value="1"/>
</dbReference>
<keyword evidence="3 4" id="KW-0012">Acyltransferase</keyword>
<dbReference type="EC" id="2.3.2.29" evidence="4"/>
<dbReference type="Pfam" id="PF04377">
    <property type="entry name" value="ATE_C"/>
    <property type="match status" value="1"/>
</dbReference>
<evidence type="ECO:0000313" key="8">
    <source>
        <dbReference type="Proteomes" id="UP000029640"/>
    </source>
</evidence>
<dbReference type="Proteomes" id="UP000029640">
    <property type="component" value="Unassembled WGS sequence"/>
</dbReference>
<proteinExistence type="inferred from homology"/>
<dbReference type="HAMAP" id="MF_00689">
    <property type="entry name" value="Bpt"/>
    <property type="match status" value="1"/>
</dbReference>
<dbReference type="GO" id="GO:0071596">
    <property type="term" value="P:ubiquitin-dependent protein catabolic process via the N-end rule pathway"/>
    <property type="evidence" value="ECO:0007669"/>
    <property type="project" value="InterPro"/>
</dbReference>
<keyword evidence="8" id="KW-1185">Reference proteome</keyword>
<comment type="similarity">
    <text evidence="4">Belongs to the R-transferase family. Bpt subfamily.</text>
</comment>
<sequence length="244" mass="29026">MTSSLRDLKVYTTYPHRCSYLEQEEATTLFIDPRQPVDQSLYTNLSLLGFRRSGNHIYRPHCAHCNACIPARIPVDQFQPNRSQRRSWRRNSDLAVHEAGHIRDDECYGLYERYIRERHADGDMYPPDREQYESFLSNAWDCTRYYQFRENDRLLAVAVVDEMLDGLSAIYTFFDPDAADRGLGRFAILWQLETARARELPHVYLGYWIRNCRKMTYKAEYRPLELFRENRWQAVDPSKDDGLF</sequence>
<dbReference type="InterPro" id="IPR017138">
    <property type="entry name" value="Asp_Glu_LeuTrfase"/>
</dbReference>
<keyword evidence="2 4" id="KW-0808">Transferase</keyword>
<dbReference type="NCBIfam" id="NF002346">
    <property type="entry name" value="PRK01305.2-3"/>
    <property type="match status" value="1"/>
</dbReference>
<evidence type="ECO:0000256" key="4">
    <source>
        <dbReference type="HAMAP-Rule" id="MF_00689"/>
    </source>
</evidence>
<evidence type="ECO:0000256" key="1">
    <source>
        <dbReference type="ARBA" id="ARBA00022490"/>
    </source>
</evidence>
<keyword evidence="1 4" id="KW-0963">Cytoplasm</keyword>
<evidence type="ECO:0000259" key="5">
    <source>
        <dbReference type="Pfam" id="PF04376"/>
    </source>
</evidence>
<organism evidence="7 8">
    <name type="scientific">Pseudohaliea rubra DSM 19751</name>
    <dbReference type="NCBI Taxonomy" id="1265313"/>
    <lineage>
        <taxon>Bacteria</taxon>
        <taxon>Pseudomonadati</taxon>
        <taxon>Pseudomonadota</taxon>
        <taxon>Gammaproteobacteria</taxon>
        <taxon>Cellvibrionales</taxon>
        <taxon>Halieaceae</taxon>
        <taxon>Pseudohaliea</taxon>
    </lineage>
</organism>
<comment type="function">
    <text evidence="4">Functions in the N-end rule pathway of protein degradation where it conjugates Leu from its aminoacyl-tRNA to the N-termini of proteins containing an N-terminal aspartate or glutamate.</text>
</comment>
<dbReference type="PANTHER" id="PTHR21367:SF1">
    <property type="entry name" value="ARGINYL-TRNA--PROTEIN TRANSFERASE 1"/>
    <property type="match status" value="1"/>
</dbReference>
<dbReference type="Pfam" id="PF04376">
    <property type="entry name" value="ATE_N"/>
    <property type="match status" value="1"/>
</dbReference>
<dbReference type="eggNOG" id="COG2935">
    <property type="taxonomic scope" value="Bacteria"/>
</dbReference>
<evidence type="ECO:0000256" key="3">
    <source>
        <dbReference type="ARBA" id="ARBA00023315"/>
    </source>
</evidence>
<evidence type="ECO:0000259" key="6">
    <source>
        <dbReference type="Pfam" id="PF04377"/>
    </source>
</evidence>
<dbReference type="PATRIC" id="fig|1265313.6.peg.1870"/>
<dbReference type="PIRSF" id="PIRSF037208">
    <property type="entry name" value="ATE_pro_prd"/>
    <property type="match status" value="1"/>
</dbReference>
<dbReference type="InterPro" id="IPR030700">
    <property type="entry name" value="N-end_Aminoacyl_Trfase"/>
</dbReference>
<dbReference type="GO" id="GO:0004057">
    <property type="term" value="F:arginyl-tRNA--protein transferase activity"/>
    <property type="evidence" value="ECO:0007669"/>
    <property type="project" value="InterPro"/>
</dbReference>
<dbReference type="InterPro" id="IPR007471">
    <property type="entry name" value="N-end_Aminoacyl_Trfase_N"/>
</dbReference>
<comment type="caution">
    <text evidence="7">The sequence shown here is derived from an EMBL/GenBank/DDBJ whole genome shotgun (WGS) entry which is preliminary data.</text>
</comment>
<dbReference type="RefSeq" id="WP_035513462.1">
    <property type="nucleotide sequence ID" value="NZ_KN234745.1"/>
</dbReference>
<gene>
    <name evidence="4" type="primary">bpt</name>
    <name evidence="7" type="ORF">HRUBRA_01891</name>
</gene>
<accession>A0A095VPW8</accession>